<evidence type="ECO:0000313" key="3">
    <source>
        <dbReference type="Proteomes" id="UP001152797"/>
    </source>
</evidence>
<dbReference type="EMBL" id="CAMXCT020000673">
    <property type="protein sequence ID" value="CAL1135353.1"/>
    <property type="molecule type" value="Genomic_DNA"/>
</dbReference>
<dbReference type="EMBL" id="CAMXCT010000673">
    <property type="protein sequence ID" value="CAI3981978.1"/>
    <property type="molecule type" value="Genomic_DNA"/>
</dbReference>
<dbReference type="Proteomes" id="UP001152797">
    <property type="component" value="Unassembled WGS sequence"/>
</dbReference>
<protein>
    <submittedName>
        <fullName evidence="2">Metal transporter CNNM4</fullName>
    </submittedName>
</protein>
<dbReference type="AlphaFoldDB" id="A0A9P1FMX5"/>
<evidence type="ECO:0000313" key="2">
    <source>
        <dbReference type="EMBL" id="CAL4769290.1"/>
    </source>
</evidence>
<keyword evidence="3" id="KW-1185">Reference proteome</keyword>
<reference evidence="1" key="1">
    <citation type="submission" date="2022-10" db="EMBL/GenBank/DDBJ databases">
        <authorList>
            <person name="Chen Y."/>
            <person name="Dougan E. K."/>
            <person name="Chan C."/>
            <person name="Rhodes N."/>
            <person name="Thang M."/>
        </authorList>
    </citation>
    <scope>NUCLEOTIDE SEQUENCE</scope>
</reference>
<comment type="caution">
    <text evidence="1">The sequence shown here is derived from an EMBL/GenBank/DDBJ whole genome shotgun (WGS) entry which is preliminary data.</text>
</comment>
<name>A0A9P1FMX5_9DINO</name>
<proteinExistence type="predicted"/>
<evidence type="ECO:0000313" key="1">
    <source>
        <dbReference type="EMBL" id="CAI3981978.1"/>
    </source>
</evidence>
<organism evidence="1">
    <name type="scientific">Cladocopium goreaui</name>
    <dbReference type="NCBI Taxonomy" id="2562237"/>
    <lineage>
        <taxon>Eukaryota</taxon>
        <taxon>Sar</taxon>
        <taxon>Alveolata</taxon>
        <taxon>Dinophyceae</taxon>
        <taxon>Suessiales</taxon>
        <taxon>Symbiodiniaceae</taxon>
        <taxon>Cladocopium</taxon>
    </lineage>
</organism>
<dbReference type="EMBL" id="CAMXCT030000673">
    <property type="protein sequence ID" value="CAL4769290.1"/>
    <property type="molecule type" value="Genomic_DNA"/>
</dbReference>
<reference evidence="2 3" key="2">
    <citation type="submission" date="2024-05" db="EMBL/GenBank/DDBJ databases">
        <authorList>
            <person name="Chen Y."/>
            <person name="Shah S."/>
            <person name="Dougan E. K."/>
            <person name="Thang M."/>
            <person name="Chan C."/>
        </authorList>
    </citation>
    <scope>NUCLEOTIDE SEQUENCE [LARGE SCALE GENOMIC DNA]</scope>
</reference>
<accession>A0A9P1FMX5</accession>
<gene>
    <name evidence="1" type="ORF">C1SCF055_LOCUS9720</name>
</gene>
<sequence length="238" mass="26690">MAPATSIGAVSTLKRQLAEEHQRPAWRIDILQDGRWLPSNATVDAHGPLQMAFRQSEKRSISIDAKLVNEISCDSLRESYIQNLREDLGLFGRTFYQEIGLTVTDWGSGMPRAITALLVEFLTSRRDDPNIPCLVHLDLHGQLGEVLEAMMRNREYYEFLGRAGYGRSMGSSLETLELSLQVDGQALVLPLFPNLIALRMYKPEFPARGMTDYSIRLLNLNCRTAGSANSYPPKGMDI</sequence>